<dbReference type="OrthoDB" id="9766840at2"/>
<dbReference type="SUPFAM" id="SSF53335">
    <property type="entry name" value="S-adenosyl-L-methionine-dependent methyltransferases"/>
    <property type="match status" value="1"/>
</dbReference>
<dbReference type="InterPro" id="IPR036390">
    <property type="entry name" value="WH_DNA-bd_sf"/>
</dbReference>
<keyword evidence="7" id="KW-0830">Ubiquinone</keyword>
<dbReference type="PANTHER" id="PTHR43712">
    <property type="entry name" value="PUTATIVE (AFU_ORTHOLOGUE AFUA_4G14580)-RELATED"/>
    <property type="match status" value="1"/>
</dbReference>
<gene>
    <name evidence="7" type="ORF">SAMN05421680_102151</name>
    <name evidence="6" type="ORF">Xmau_00556</name>
</gene>
<evidence type="ECO:0000256" key="2">
    <source>
        <dbReference type="ARBA" id="ARBA00022679"/>
    </source>
</evidence>
<dbReference type="EMBL" id="NITY01000001">
    <property type="protein sequence ID" value="PHM46160.1"/>
    <property type="molecule type" value="Genomic_DNA"/>
</dbReference>
<dbReference type="EMBL" id="FORG01000002">
    <property type="protein sequence ID" value="SFI57615.1"/>
    <property type="molecule type" value="Genomic_DNA"/>
</dbReference>
<protein>
    <submittedName>
        <fullName evidence="6">Phenazine-specific methyltransferase PhzM</fullName>
    </submittedName>
    <submittedName>
        <fullName evidence="7">Ubiquinone/menaquinone biosynthesis C-methylase UbiE</fullName>
    </submittedName>
</protein>
<evidence type="ECO:0000313" key="7">
    <source>
        <dbReference type="EMBL" id="SFI57615.1"/>
    </source>
</evidence>
<evidence type="ECO:0000256" key="1">
    <source>
        <dbReference type="ARBA" id="ARBA00022603"/>
    </source>
</evidence>
<evidence type="ECO:0000256" key="3">
    <source>
        <dbReference type="ARBA" id="ARBA00022691"/>
    </source>
</evidence>
<keyword evidence="9" id="KW-1185">Reference proteome</keyword>
<dbReference type="RefSeq" id="WP_092507602.1">
    <property type="nucleotide sequence ID" value="NZ_CAWNQB010000001.1"/>
</dbReference>
<reference evidence="8" key="2">
    <citation type="submission" date="2016-10" db="EMBL/GenBank/DDBJ databases">
        <authorList>
            <person name="Varghese N."/>
            <person name="Submissions S."/>
        </authorList>
    </citation>
    <scope>NUCLEOTIDE SEQUENCE [LARGE SCALE GENOMIC DNA]</scope>
    <source>
        <strain evidence="8">DSM 17908</strain>
    </source>
</reference>
<dbReference type="GO" id="GO:0032259">
    <property type="term" value="P:methylation"/>
    <property type="evidence" value="ECO:0007669"/>
    <property type="project" value="UniProtKB-KW"/>
</dbReference>
<dbReference type="InterPro" id="IPR029063">
    <property type="entry name" value="SAM-dependent_MTases_sf"/>
</dbReference>
<dbReference type="GO" id="GO:0008171">
    <property type="term" value="F:O-methyltransferase activity"/>
    <property type="evidence" value="ECO:0007669"/>
    <property type="project" value="InterPro"/>
</dbReference>
<dbReference type="AlphaFoldDB" id="A0A1I3JCE5"/>
<dbReference type="Gene3D" id="3.40.50.150">
    <property type="entry name" value="Vaccinia Virus protein VP39"/>
    <property type="match status" value="1"/>
</dbReference>
<keyword evidence="2" id="KW-0808">Transferase</keyword>
<evidence type="ECO:0000259" key="5">
    <source>
        <dbReference type="Pfam" id="PF00891"/>
    </source>
</evidence>
<dbReference type="Proteomes" id="UP000224607">
    <property type="component" value="Unassembled WGS sequence"/>
</dbReference>
<evidence type="ECO:0000256" key="4">
    <source>
        <dbReference type="PIRSR" id="PIRSR005739-1"/>
    </source>
</evidence>
<accession>A0A1I3JCE5</accession>
<dbReference type="Gene3D" id="1.10.10.10">
    <property type="entry name" value="Winged helix-like DNA-binding domain superfamily/Winged helix DNA-binding domain"/>
    <property type="match status" value="1"/>
</dbReference>
<sequence length="324" mass="37009">MLVEMIMAYRKSAALFAFVESKAPLYLSNENGKTAEQLAQLCSVSQERFSRLLDYLHSLNVLIKKEDKFYLTEQCASLGDQNSFETLNIKFELNPANWNAWSQYYTSLNEMNEKSAFELSHHEPFFGYVSHEHNKALKVAFDDLMSKATDIMSEHIIENMPLDGIYSIMDIGGGQGALAKDIKKHYPHIQCHVMDLYDFDRKESEGVAFIKGDFFSTIPAEYDAYCMKNVLHNWPDNKSVEILSNIHQAMRKDSVLYIIEMVKEPGDADSESFDLYMDIAVSGKSRSQPAFESIAEQAGLFITNTYKMKFSLTGSSQYIIEMKK</sequence>
<dbReference type="PROSITE" id="PS51683">
    <property type="entry name" value="SAM_OMT_II"/>
    <property type="match status" value="1"/>
</dbReference>
<evidence type="ECO:0000313" key="6">
    <source>
        <dbReference type="EMBL" id="PHM46160.1"/>
    </source>
</evidence>
<dbReference type="Pfam" id="PF00891">
    <property type="entry name" value="Methyltransf_2"/>
    <property type="match status" value="1"/>
</dbReference>
<keyword evidence="1 7" id="KW-0489">Methyltransferase</keyword>
<keyword evidence="3" id="KW-0949">S-adenosyl-L-methionine</keyword>
<name>A0A1I3JCE5_9GAMM</name>
<dbReference type="InterPro" id="IPR016461">
    <property type="entry name" value="COMT-like"/>
</dbReference>
<proteinExistence type="predicted"/>
<evidence type="ECO:0000313" key="9">
    <source>
        <dbReference type="Proteomes" id="UP000224607"/>
    </source>
</evidence>
<evidence type="ECO:0000313" key="8">
    <source>
        <dbReference type="Proteomes" id="UP000198919"/>
    </source>
</evidence>
<dbReference type="InterPro" id="IPR001077">
    <property type="entry name" value="COMT_C"/>
</dbReference>
<dbReference type="SUPFAM" id="SSF46785">
    <property type="entry name" value="Winged helix' DNA-binding domain"/>
    <property type="match status" value="1"/>
</dbReference>
<reference evidence="7" key="1">
    <citation type="submission" date="2016-10" db="EMBL/GenBank/DDBJ databases">
        <authorList>
            <person name="de Groot N.N."/>
        </authorList>
    </citation>
    <scope>NUCLEOTIDE SEQUENCE [LARGE SCALE GENOMIC DNA]</scope>
    <source>
        <strain evidence="7">DSM 17908</strain>
    </source>
</reference>
<reference evidence="6 9" key="3">
    <citation type="journal article" date="2017" name="Nat. Microbiol.">
        <title>Natural product diversity associated with the nematode symbionts Photorhabdus and Xenorhabdus.</title>
        <authorList>
            <person name="Tobias N.J."/>
            <person name="Wolff H."/>
            <person name="Djahanschiri B."/>
            <person name="Grundmann F."/>
            <person name="Kronenwerth M."/>
            <person name="Shi Y.M."/>
            <person name="Simonyi S."/>
            <person name="Grun P."/>
            <person name="Shapiro-Ilan D."/>
            <person name="Pidot S.J."/>
            <person name="Stinear T.P."/>
            <person name="Ebersberger I."/>
            <person name="Bode H.B."/>
        </authorList>
    </citation>
    <scope>NUCLEOTIDE SEQUENCE [LARGE SCALE GENOMIC DNA]</scope>
    <source>
        <strain evidence="6 9">DSM 17908</strain>
    </source>
</reference>
<dbReference type="InterPro" id="IPR036388">
    <property type="entry name" value="WH-like_DNA-bd_sf"/>
</dbReference>
<dbReference type="STRING" id="351675.SAMN05421680_102151"/>
<dbReference type="PIRSF" id="PIRSF005739">
    <property type="entry name" value="O-mtase"/>
    <property type="match status" value="1"/>
</dbReference>
<organism evidence="7 8">
    <name type="scientific">Xenorhabdus mauleonii</name>
    <dbReference type="NCBI Taxonomy" id="351675"/>
    <lineage>
        <taxon>Bacteria</taxon>
        <taxon>Pseudomonadati</taxon>
        <taxon>Pseudomonadota</taxon>
        <taxon>Gammaproteobacteria</taxon>
        <taxon>Enterobacterales</taxon>
        <taxon>Morganellaceae</taxon>
        <taxon>Xenorhabdus</taxon>
    </lineage>
</organism>
<feature type="domain" description="O-methyltransferase C-terminal" evidence="5">
    <location>
        <begin position="111"/>
        <end position="299"/>
    </location>
</feature>
<dbReference type="PANTHER" id="PTHR43712:SF2">
    <property type="entry name" value="O-METHYLTRANSFERASE CICE"/>
    <property type="match status" value="1"/>
</dbReference>
<dbReference type="Proteomes" id="UP000198919">
    <property type="component" value="Unassembled WGS sequence"/>
</dbReference>
<dbReference type="GO" id="GO:0046983">
    <property type="term" value="F:protein dimerization activity"/>
    <property type="evidence" value="ECO:0007669"/>
    <property type="project" value="InterPro"/>
</dbReference>
<feature type="active site" description="Proton acceptor" evidence="4">
    <location>
        <position position="232"/>
    </location>
</feature>